<dbReference type="RefSeq" id="XP_009822762.1">
    <property type="nucleotide sequence ID" value="XM_009824460.1"/>
</dbReference>
<dbReference type="AlphaFoldDB" id="W4H9E1"/>
<protein>
    <submittedName>
        <fullName evidence="2">Uncharacterized protein</fullName>
    </submittedName>
</protein>
<organism evidence="2">
    <name type="scientific">Aphanomyces astaci</name>
    <name type="common">Crayfish plague agent</name>
    <dbReference type="NCBI Taxonomy" id="112090"/>
    <lineage>
        <taxon>Eukaryota</taxon>
        <taxon>Sar</taxon>
        <taxon>Stramenopiles</taxon>
        <taxon>Oomycota</taxon>
        <taxon>Saprolegniomycetes</taxon>
        <taxon>Saprolegniales</taxon>
        <taxon>Verrucalvaceae</taxon>
        <taxon>Aphanomyces</taxon>
    </lineage>
</organism>
<name>W4H9E1_APHAT</name>
<keyword evidence="1" id="KW-0472">Membrane</keyword>
<dbReference type="GeneID" id="20803307"/>
<feature type="transmembrane region" description="Helical" evidence="1">
    <location>
        <begin position="73"/>
        <end position="94"/>
    </location>
</feature>
<evidence type="ECO:0000256" key="1">
    <source>
        <dbReference type="SAM" id="Phobius"/>
    </source>
</evidence>
<keyword evidence="1" id="KW-0812">Transmembrane</keyword>
<dbReference type="VEuPathDB" id="FungiDB:H257_01311"/>
<dbReference type="EMBL" id="KI913115">
    <property type="protein sequence ID" value="ETV87899.1"/>
    <property type="molecule type" value="Genomic_DNA"/>
</dbReference>
<proteinExistence type="predicted"/>
<accession>W4H9E1</accession>
<gene>
    <name evidence="2" type="ORF">H257_01311</name>
</gene>
<sequence>MLLSRPCRVSCCRSLRVWVGWALHRLERSPAELGGRLGLWGWGQGEILLAQDQKDARRHVNRWQWASEMRQSWLYLLGLQLLLGLLSLACQQSIVASEQL</sequence>
<reference evidence="2" key="1">
    <citation type="submission" date="2013-12" db="EMBL/GenBank/DDBJ databases">
        <title>The Genome Sequence of Aphanomyces astaci APO3.</title>
        <authorList>
            <consortium name="The Broad Institute Genomics Platform"/>
            <person name="Russ C."/>
            <person name="Tyler B."/>
            <person name="van West P."/>
            <person name="Dieguez-Uribeondo J."/>
            <person name="Young S.K."/>
            <person name="Zeng Q."/>
            <person name="Gargeya S."/>
            <person name="Fitzgerald M."/>
            <person name="Abouelleil A."/>
            <person name="Alvarado L."/>
            <person name="Chapman S.B."/>
            <person name="Gainer-Dewar J."/>
            <person name="Goldberg J."/>
            <person name="Griggs A."/>
            <person name="Gujja S."/>
            <person name="Hansen M."/>
            <person name="Howarth C."/>
            <person name="Imamovic A."/>
            <person name="Ireland A."/>
            <person name="Larimer J."/>
            <person name="McCowan C."/>
            <person name="Murphy C."/>
            <person name="Pearson M."/>
            <person name="Poon T.W."/>
            <person name="Priest M."/>
            <person name="Roberts A."/>
            <person name="Saif S."/>
            <person name="Shea T."/>
            <person name="Sykes S."/>
            <person name="Wortman J."/>
            <person name="Nusbaum C."/>
            <person name="Birren B."/>
        </authorList>
    </citation>
    <scope>NUCLEOTIDE SEQUENCE [LARGE SCALE GENOMIC DNA]</scope>
    <source>
        <strain evidence="2">APO3</strain>
    </source>
</reference>
<keyword evidence="1" id="KW-1133">Transmembrane helix</keyword>
<evidence type="ECO:0000313" key="2">
    <source>
        <dbReference type="EMBL" id="ETV87899.1"/>
    </source>
</evidence>